<comment type="similarity">
    <text evidence="3">In the C-terminal section; belongs to the transpeptidase family.</text>
</comment>
<dbReference type="Gene3D" id="1.10.3810.10">
    <property type="entry name" value="Biosynthetic peptidoglycan transglycosylase-like"/>
    <property type="match status" value="1"/>
</dbReference>
<feature type="domain" description="Glycosyl transferase family 51" evidence="20">
    <location>
        <begin position="66"/>
        <end position="245"/>
    </location>
</feature>
<dbReference type="GO" id="GO:0030288">
    <property type="term" value="C:outer membrane-bounded periplasmic space"/>
    <property type="evidence" value="ECO:0007669"/>
    <property type="project" value="TreeGrafter"/>
</dbReference>
<keyword evidence="6" id="KW-0121">Carboxypeptidase</keyword>
<comment type="similarity">
    <text evidence="4">In the N-terminal section; belongs to the glycosyltransferase 51 family.</text>
</comment>
<dbReference type="PANTHER" id="PTHR32282:SF11">
    <property type="entry name" value="PENICILLIN-BINDING PROTEIN 1B"/>
    <property type="match status" value="1"/>
</dbReference>
<reference evidence="21 22" key="1">
    <citation type="submission" date="2016-10" db="EMBL/GenBank/DDBJ databases">
        <authorList>
            <person name="de Groot N.N."/>
        </authorList>
    </citation>
    <scope>NUCLEOTIDE SEQUENCE [LARGE SCALE GENOMIC DNA]</scope>
    <source>
        <strain evidence="21 22">DSM 19803</strain>
    </source>
</reference>
<dbReference type="GO" id="GO:0006508">
    <property type="term" value="P:proteolysis"/>
    <property type="evidence" value="ECO:0007669"/>
    <property type="project" value="UniProtKB-KW"/>
</dbReference>
<evidence type="ECO:0000256" key="5">
    <source>
        <dbReference type="ARBA" id="ARBA00022475"/>
    </source>
</evidence>
<dbReference type="InterPro" id="IPR012338">
    <property type="entry name" value="Beta-lactam/transpept-like"/>
</dbReference>
<dbReference type="InterPro" id="IPR036950">
    <property type="entry name" value="PBP_transglycosylase"/>
</dbReference>
<dbReference type="OrthoDB" id="9766909at2"/>
<evidence type="ECO:0000256" key="13">
    <source>
        <dbReference type="ARBA" id="ARBA00023136"/>
    </source>
</evidence>
<dbReference type="AlphaFoldDB" id="A0A1G7XNS5"/>
<dbReference type="SUPFAM" id="SSF53955">
    <property type="entry name" value="Lysozyme-like"/>
    <property type="match status" value="1"/>
</dbReference>
<comment type="catalytic activity">
    <reaction evidence="16">
        <text>Preferential cleavage: (Ac)2-L-Lys-D-Ala-|-D-Ala. Also transpeptidation of peptidyl-alanyl moieties that are N-acyl substituents of D-alanine.</text>
        <dbReference type="EC" id="3.4.16.4"/>
    </reaction>
</comment>
<evidence type="ECO:0000256" key="7">
    <source>
        <dbReference type="ARBA" id="ARBA00022670"/>
    </source>
</evidence>
<dbReference type="InterPro" id="IPR023346">
    <property type="entry name" value="Lysozyme-like_dom_sf"/>
</dbReference>
<dbReference type="GO" id="GO:0005886">
    <property type="term" value="C:plasma membrane"/>
    <property type="evidence" value="ECO:0007669"/>
    <property type="project" value="UniProtKB-SubCell"/>
</dbReference>
<keyword evidence="7" id="KW-0645">Protease</keyword>
<evidence type="ECO:0000256" key="16">
    <source>
        <dbReference type="ARBA" id="ARBA00034000"/>
    </source>
</evidence>
<keyword evidence="18" id="KW-1133">Transmembrane helix</keyword>
<feature type="transmembrane region" description="Helical" evidence="18">
    <location>
        <begin position="20"/>
        <end position="41"/>
    </location>
</feature>
<dbReference type="STRING" id="470826.SAMN04488027_10937"/>
<keyword evidence="14" id="KW-0511">Multifunctional enzyme</keyword>
<dbReference type="GO" id="GO:0009252">
    <property type="term" value="P:peptidoglycan biosynthetic process"/>
    <property type="evidence" value="ECO:0007669"/>
    <property type="project" value="UniProtKB-KW"/>
</dbReference>
<dbReference type="Proteomes" id="UP000199296">
    <property type="component" value="Unassembled WGS sequence"/>
</dbReference>
<evidence type="ECO:0000256" key="15">
    <source>
        <dbReference type="ARBA" id="ARBA00023316"/>
    </source>
</evidence>
<keyword evidence="13 18" id="KW-0472">Membrane</keyword>
<evidence type="ECO:0000256" key="8">
    <source>
        <dbReference type="ARBA" id="ARBA00022676"/>
    </source>
</evidence>
<dbReference type="InterPro" id="IPR050396">
    <property type="entry name" value="Glycosyltr_51/Transpeptidase"/>
</dbReference>
<accession>A0A1G7XNS5</accession>
<keyword evidence="11" id="KW-0133">Cell shape</keyword>
<organism evidence="21 22">
    <name type="scientific">Psychroflexus sediminis</name>
    <dbReference type="NCBI Taxonomy" id="470826"/>
    <lineage>
        <taxon>Bacteria</taxon>
        <taxon>Pseudomonadati</taxon>
        <taxon>Bacteroidota</taxon>
        <taxon>Flavobacteriia</taxon>
        <taxon>Flavobacteriales</taxon>
        <taxon>Flavobacteriaceae</taxon>
        <taxon>Psychroflexus</taxon>
    </lineage>
</organism>
<dbReference type="Pfam" id="PF00912">
    <property type="entry name" value="Transgly"/>
    <property type="match status" value="1"/>
</dbReference>
<dbReference type="SUPFAM" id="SSF56601">
    <property type="entry name" value="beta-lactamase/transpeptidase-like"/>
    <property type="match status" value="1"/>
</dbReference>
<evidence type="ECO:0000256" key="4">
    <source>
        <dbReference type="ARBA" id="ARBA00007739"/>
    </source>
</evidence>
<evidence type="ECO:0000256" key="17">
    <source>
        <dbReference type="ARBA" id="ARBA00049902"/>
    </source>
</evidence>
<dbReference type="InterPro" id="IPR001460">
    <property type="entry name" value="PCN-bd_Tpept"/>
</dbReference>
<dbReference type="GO" id="GO:0071555">
    <property type="term" value="P:cell wall organization"/>
    <property type="evidence" value="ECO:0007669"/>
    <property type="project" value="UniProtKB-KW"/>
</dbReference>
<comment type="subcellular location">
    <subcellularLocation>
        <location evidence="1">Cell membrane</location>
    </subcellularLocation>
</comment>
<evidence type="ECO:0000256" key="3">
    <source>
        <dbReference type="ARBA" id="ARBA00007090"/>
    </source>
</evidence>
<dbReference type="GO" id="GO:0009002">
    <property type="term" value="F:serine-type D-Ala-D-Ala carboxypeptidase activity"/>
    <property type="evidence" value="ECO:0007669"/>
    <property type="project" value="UniProtKB-EC"/>
</dbReference>
<keyword evidence="12" id="KW-0573">Peptidoglycan synthesis</keyword>
<feature type="domain" description="Penicillin-binding protein transpeptidase" evidence="19">
    <location>
        <begin position="420"/>
        <end position="661"/>
    </location>
</feature>
<keyword evidence="15" id="KW-0961">Cell wall biogenesis/degradation</keyword>
<comment type="catalytic activity">
    <reaction evidence="17">
        <text>[GlcNAc-(1-&gt;4)-Mur2Ac(oyl-L-Ala-gamma-D-Glu-L-Lys-D-Ala-D-Ala)](n)-di-trans,octa-cis-undecaprenyl diphosphate + beta-D-GlcNAc-(1-&gt;4)-Mur2Ac(oyl-L-Ala-gamma-D-Glu-L-Lys-D-Ala-D-Ala)-di-trans,octa-cis-undecaprenyl diphosphate = [GlcNAc-(1-&gt;4)-Mur2Ac(oyl-L-Ala-gamma-D-Glu-L-Lys-D-Ala-D-Ala)](n+1)-di-trans,octa-cis-undecaprenyl diphosphate + di-trans,octa-cis-undecaprenyl diphosphate + H(+)</text>
        <dbReference type="Rhea" id="RHEA:23708"/>
        <dbReference type="Rhea" id="RHEA-COMP:9602"/>
        <dbReference type="Rhea" id="RHEA-COMP:9603"/>
        <dbReference type="ChEBI" id="CHEBI:15378"/>
        <dbReference type="ChEBI" id="CHEBI:58405"/>
        <dbReference type="ChEBI" id="CHEBI:60033"/>
        <dbReference type="ChEBI" id="CHEBI:78435"/>
        <dbReference type="EC" id="2.4.99.28"/>
    </reaction>
</comment>
<dbReference type="EMBL" id="FNCW01000009">
    <property type="protein sequence ID" value="SDG85884.1"/>
    <property type="molecule type" value="Genomic_DNA"/>
</dbReference>
<keyword evidence="18" id="KW-0812">Transmembrane</keyword>
<protein>
    <submittedName>
        <fullName evidence="21">Penicillin-binding protein 1A</fullName>
    </submittedName>
</protein>
<comment type="pathway">
    <text evidence="2">Cell wall biogenesis; peptidoglycan biosynthesis.</text>
</comment>
<dbReference type="Pfam" id="PF00905">
    <property type="entry name" value="Transpeptidase"/>
    <property type="match status" value="1"/>
</dbReference>
<evidence type="ECO:0000259" key="19">
    <source>
        <dbReference type="Pfam" id="PF00905"/>
    </source>
</evidence>
<keyword evidence="9" id="KW-0808">Transferase</keyword>
<dbReference type="Gene3D" id="3.40.710.10">
    <property type="entry name" value="DD-peptidase/beta-lactamase superfamily"/>
    <property type="match status" value="1"/>
</dbReference>
<evidence type="ECO:0000256" key="14">
    <source>
        <dbReference type="ARBA" id="ARBA00023268"/>
    </source>
</evidence>
<evidence type="ECO:0000256" key="18">
    <source>
        <dbReference type="SAM" id="Phobius"/>
    </source>
</evidence>
<evidence type="ECO:0000259" key="20">
    <source>
        <dbReference type="Pfam" id="PF00912"/>
    </source>
</evidence>
<dbReference type="InterPro" id="IPR001264">
    <property type="entry name" value="Glyco_trans_51"/>
</dbReference>
<dbReference type="RefSeq" id="WP_093368253.1">
    <property type="nucleotide sequence ID" value="NZ_FNCW01000009.1"/>
</dbReference>
<dbReference type="GO" id="GO:0008360">
    <property type="term" value="P:regulation of cell shape"/>
    <property type="evidence" value="ECO:0007669"/>
    <property type="project" value="UniProtKB-KW"/>
</dbReference>
<dbReference type="GO" id="GO:0008955">
    <property type="term" value="F:peptidoglycan glycosyltransferase activity"/>
    <property type="evidence" value="ECO:0007669"/>
    <property type="project" value="UniProtKB-EC"/>
</dbReference>
<keyword evidence="10" id="KW-0378">Hydrolase</keyword>
<sequence length="767" mass="86759">MSKSKPKIRKFNRIIRVSIIGISSSLLLFLLFFGSVYLGFWGKVQNKKDLANIQQSEASEILDHTGEIIDKLYKYNRQSISYSEIPKHLIQALIATEDARFYEHDGVDKYSLLRVFFKTILSGDKTSGGGSTITQQLVKNIYGRESYGIFSLPVNKLKESIVAKRIEDLYSKEEILELYLNTVPFSGNTYGIESAARLFFNKKTSELDLKESATLVGTLKANHSYNPRLFPERSQLRRDVVISQMEKYDYLTSREANKAMSEPIQLNISEKNTFQRQYFIDLVKDKAEKILSDYEKPDGTAYSIDEDGLQIYTTLDLDQQKLLENSVNNQIAHLQPLFEAEHGNTPPWKNEELLLKLAKKTKQYDSWKTQNLSSEQILDSLKTTRPIEIVKNGKSTVLQLSILDSLSHNLKQINAASLSIDPATGKILAYVGGADYRLSKFDIIENAERQVGSIFKPVVYASGLKHGLRPCDYISAKEVTYTNLDNWSPQNSSNEEKDPYLNYSLKYALTNSINTVSVKVLEKVGIQKTIRLAKSMGITSELVEQPSLALGTAELNMKELAKVYSSFANQSKVPELYFITKITSKTGETIAEFNAEPPQPSNLSPKQNRLLLAMLENVVNKGTAKRLRTTYGLTQNIAGKTGTTQNNKDGWFAAVTPKLVNISWVGHNNQSIGFKSTRLGQGANTALPIFGRLYQKMTKDSQFDSVTKAKFSKLSPQQEEAMDCVNEKRDGFFKRLFSDDDDEKKFDKKKEKEKKGFFERLFGKNKN</sequence>
<evidence type="ECO:0000256" key="12">
    <source>
        <dbReference type="ARBA" id="ARBA00022984"/>
    </source>
</evidence>
<name>A0A1G7XNS5_9FLAO</name>
<evidence type="ECO:0000256" key="2">
    <source>
        <dbReference type="ARBA" id="ARBA00004752"/>
    </source>
</evidence>
<evidence type="ECO:0000256" key="1">
    <source>
        <dbReference type="ARBA" id="ARBA00004236"/>
    </source>
</evidence>
<keyword evidence="5" id="KW-1003">Cell membrane</keyword>
<proteinExistence type="inferred from homology"/>
<gene>
    <name evidence="21" type="ORF">SAMN04488027_10937</name>
</gene>
<evidence type="ECO:0000313" key="21">
    <source>
        <dbReference type="EMBL" id="SDG85884.1"/>
    </source>
</evidence>
<dbReference type="PANTHER" id="PTHR32282">
    <property type="entry name" value="BINDING PROTEIN TRANSPEPTIDASE, PUTATIVE-RELATED"/>
    <property type="match status" value="1"/>
</dbReference>
<dbReference type="GO" id="GO:0008658">
    <property type="term" value="F:penicillin binding"/>
    <property type="evidence" value="ECO:0007669"/>
    <property type="project" value="InterPro"/>
</dbReference>
<keyword evidence="8" id="KW-0328">Glycosyltransferase</keyword>
<evidence type="ECO:0000313" key="22">
    <source>
        <dbReference type="Proteomes" id="UP000199296"/>
    </source>
</evidence>
<evidence type="ECO:0000256" key="10">
    <source>
        <dbReference type="ARBA" id="ARBA00022801"/>
    </source>
</evidence>
<keyword evidence="22" id="KW-1185">Reference proteome</keyword>
<evidence type="ECO:0000256" key="9">
    <source>
        <dbReference type="ARBA" id="ARBA00022679"/>
    </source>
</evidence>
<evidence type="ECO:0000256" key="11">
    <source>
        <dbReference type="ARBA" id="ARBA00022960"/>
    </source>
</evidence>
<evidence type="ECO:0000256" key="6">
    <source>
        <dbReference type="ARBA" id="ARBA00022645"/>
    </source>
</evidence>